<dbReference type="PANTHER" id="PTHR39517:SF1">
    <property type="entry name" value="LIPID-A-DISACCHARIDE SYNTHASE"/>
    <property type="match status" value="1"/>
</dbReference>
<dbReference type="InterPro" id="IPR019994">
    <property type="entry name" value="Lipid-A-disac_synthase-rel_put"/>
</dbReference>
<accession>A0A1K2I1D9</accession>
<reference evidence="1 2" key="1">
    <citation type="submission" date="2016-11" db="EMBL/GenBank/DDBJ databases">
        <authorList>
            <person name="Jaros S."/>
            <person name="Januszkiewicz K."/>
            <person name="Wedrychowicz H."/>
        </authorList>
    </citation>
    <scope>NUCLEOTIDE SEQUENCE [LARGE SCALE GENOMIC DNA]</scope>
    <source>
        <strain evidence="1 2">ATCC 23634</strain>
    </source>
</reference>
<dbReference type="EMBL" id="FPKU01000003">
    <property type="protein sequence ID" value="SFZ86145.1"/>
    <property type="molecule type" value="Genomic_DNA"/>
</dbReference>
<evidence type="ECO:0000313" key="1">
    <source>
        <dbReference type="EMBL" id="SFZ86145.1"/>
    </source>
</evidence>
<dbReference type="AlphaFoldDB" id="A0A1K2I1D9"/>
<evidence type="ECO:0000313" key="2">
    <source>
        <dbReference type="Proteomes" id="UP000183447"/>
    </source>
</evidence>
<dbReference type="PANTHER" id="PTHR39517">
    <property type="entry name" value="SLL0192 PROTEIN"/>
    <property type="match status" value="1"/>
</dbReference>
<keyword evidence="2" id="KW-1185">Reference proteome</keyword>
<name>A0A1K2I1D9_9HYPH</name>
<proteinExistence type="predicted"/>
<dbReference type="SUPFAM" id="SSF53756">
    <property type="entry name" value="UDP-Glycosyltransferase/glycogen phosphorylase"/>
    <property type="match status" value="1"/>
</dbReference>
<organism evidence="1 2">
    <name type="scientific">Devosia enhydra</name>
    <dbReference type="NCBI Taxonomy" id="665118"/>
    <lineage>
        <taxon>Bacteria</taxon>
        <taxon>Pseudomonadati</taxon>
        <taxon>Pseudomonadota</taxon>
        <taxon>Alphaproteobacteria</taxon>
        <taxon>Hyphomicrobiales</taxon>
        <taxon>Devosiaceae</taxon>
        <taxon>Devosia</taxon>
    </lineage>
</organism>
<dbReference type="STRING" id="665118.SAMN02983003_3319"/>
<evidence type="ECO:0008006" key="3">
    <source>
        <dbReference type="Google" id="ProtNLM"/>
    </source>
</evidence>
<sequence>MRRLSATGLAGSEPMPAAPARRLLVISNGMGEDSIAAALIARLPASIHAEAYPTLGPGAAFDGLCSVVGPRAELASQGSRVKAGTVARDVATGGLATIPPGLTFLRQARNAYDRVLVIGDMMGVLGCWLTGHAGIVWLDVYRTGHGRLYGGLEKAITRRTCATVFCRSARLAESLAKGGIDARFAGNVMMDTVPRAPFAMAERLRRGRAVTLLPGSRADAAEIFSIQLRGLLALPEGLEPDFFLALADGVELGALAAAVGGVAVPPGPGAEAADAGRIVVGEHEIHCARGALGTLVEGSDLVLGQAGTAVTQAIGLGRPVIHLMRQGDRRKRLIEETAMFGEARLTVAATPEAVTDAAARLLGDDAERARRGAIGQARIGGPGAIAAVIAVLAG</sequence>
<protein>
    <recommendedName>
        <fullName evidence="3">Lipid-A-disaccharide synthase</fullName>
    </recommendedName>
</protein>
<gene>
    <name evidence="1" type="ORF">SAMN02983003_3319</name>
</gene>
<dbReference type="Proteomes" id="UP000183447">
    <property type="component" value="Unassembled WGS sequence"/>
</dbReference>